<dbReference type="InterPro" id="IPR011050">
    <property type="entry name" value="Pectin_lyase_fold/virulence"/>
</dbReference>
<proteinExistence type="predicted"/>
<reference evidence="3" key="1">
    <citation type="submission" date="2020-10" db="EMBL/GenBank/DDBJ databases">
        <title>Connecting structure to function with the recovery of over 1000 high-quality activated sludge metagenome-assembled genomes encoding full-length rRNA genes using long-read sequencing.</title>
        <authorList>
            <person name="Singleton C.M."/>
            <person name="Petriglieri F."/>
            <person name="Kristensen J.M."/>
            <person name="Kirkegaard R.H."/>
            <person name="Michaelsen T.Y."/>
            <person name="Andersen M.H."/>
            <person name="Karst S.M."/>
            <person name="Dueholm M.S."/>
            <person name="Nielsen P.H."/>
            <person name="Albertsen M."/>
        </authorList>
    </citation>
    <scope>NUCLEOTIDE SEQUENCE</scope>
    <source>
        <strain evidence="3">EsbW_18-Q3-R4-48_MAXAC.044</strain>
    </source>
</reference>
<dbReference type="Proteomes" id="UP000886602">
    <property type="component" value="Unassembled WGS sequence"/>
</dbReference>
<dbReference type="NCBIfam" id="TIGR01901">
    <property type="entry name" value="adhes_NPXG"/>
    <property type="match status" value="1"/>
</dbReference>
<comment type="caution">
    <text evidence="3">The sequence shown here is derived from an EMBL/GenBank/DDBJ whole genome shotgun (WGS) entry which is preliminary data.</text>
</comment>
<dbReference type="InterPro" id="IPR012334">
    <property type="entry name" value="Pectin_lyas_fold"/>
</dbReference>
<evidence type="ECO:0000313" key="3">
    <source>
        <dbReference type="EMBL" id="MBK7423445.1"/>
    </source>
</evidence>
<dbReference type="PANTHER" id="PTHR12338">
    <property type="entry name" value="AUTOTRANSPORTER"/>
    <property type="match status" value="1"/>
</dbReference>
<dbReference type="PANTHER" id="PTHR12338:SF5">
    <property type="entry name" value="ANTIGEN 43-RELATED"/>
    <property type="match status" value="1"/>
</dbReference>
<dbReference type="Gene3D" id="2.160.20.10">
    <property type="entry name" value="Single-stranded right-handed beta-helix, Pectin lyase-like"/>
    <property type="match status" value="1"/>
</dbReference>
<dbReference type="SUPFAM" id="SSF51126">
    <property type="entry name" value="Pectin lyase-like"/>
    <property type="match status" value="1"/>
</dbReference>
<dbReference type="InterPro" id="IPR050909">
    <property type="entry name" value="Bact_Autotransporter_VF"/>
</dbReference>
<dbReference type="InterPro" id="IPR008638">
    <property type="entry name" value="FhaB/CdiA-like_TPS"/>
</dbReference>
<feature type="domain" description="Filamentous haemagglutinin FhaB/tRNA nuclease CdiA-like TPS" evidence="2">
    <location>
        <begin position="24"/>
        <end position="135"/>
    </location>
</feature>
<feature type="chain" id="PRO_5038439017" evidence="1">
    <location>
        <begin position="27"/>
        <end position="1352"/>
    </location>
</feature>
<feature type="signal peptide" evidence="1">
    <location>
        <begin position="1"/>
        <end position="26"/>
    </location>
</feature>
<accession>A0A9D7F790</accession>
<name>A0A9D7F790_9RHOO</name>
<dbReference type="EMBL" id="JADJNC010000014">
    <property type="protein sequence ID" value="MBK7423445.1"/>
    <property type="molecule type" value="Genomic_DNA"/>
</dbReference>
<evidence type="ECO:0000256" key="1">
    <source>
        <dbReference type="SAM" id="SignalP"/>
    </source>
</evidence>
<sequence>MPRTGVFKIKVMTAALAAAFAGGALANPVNPVVASGQAVFQQNGKTLTVTNTPSAIINWQSFNIDRGELTRFIQQSATSQVLNRVTGGDPSKILGSLQSNGRVILINPNGVAFGKGAQVDVAGLLVSTLQLKDADFLAGKLKFNDTPGAGSIKNEGTIKTASGGQVILIAPQIENSGLIHTPEGQIMLLAGKSVTIADPDKPAIQIEITNSEQQAVNIGTLIGKEISLYGGIVRNSGTIQATTAVVGQNGKISLRARYEVENTGTLQANGAQGGDIVIQADQGMAKVQGIVEAKALKHEQIVAHQQSIEQKVRTASQPLITVVVETPAVETPAALADSSSDTIIRLQAETLSPASTASPAPDSVWVKAAGAVAFTDNSIAQATPASGPLIPLDSSPINPQNPMLPTRQVGVGGSVRILGRRVGVLDGATIDTTGAKGGGEILVGGDWQGHNPEVQNAQATFVAATARLDASASEFGKGGKVVVWADDTTHMDGQITAKGGVLGGNGGFAEISGKVKVQADGHADLSAPQGKAGTLLLDPGSITITTSSSDASTGMVNNGWINTQLGLSSLILATTDASLSTNGATQDITVGAAITWSAANTLTLTAGNNIAINSAITSSNVGGGLILNAAGTANLASTISLAGGTLAGTATLTASAGTLNNVTLGTNLSLTGNTTITGGLTLSGSTVTINSGAVLLYSGTQTLGGTGNLVFAGASNSWLYRSGAAATLTVGPNVTVSGSGTGTAIFGYYSDEAINFQGTLNANVTGKTWYLGGFNNTGKINVSAGTVRMDTYSGTGNWSNTSTALKGIAISGGALVLDDSFNASALGNITQSGSGTVSLGGTLILDQASTNLSSAGLTALDLGSGAIITGGGNTLTADAVFALTSSAGTLNNVTLGTNLSLTGNTTIAGGLTLSGGSTVTINSGAVLLYSGTQTLGGTGNLVFAGASNSWLYRSGAAATLTVGPNVTVSGTGTGTATFGYYNDEVINFQGTLNAGVTGKIWYLGGFNNTGKINVSAGTVRMDTYSGTGNWSNTSTALKGIAISGGALVLDDSFNASALGNITQSGSGTVSLGGTLILDQASTNLSSAGLTALDLGSGAIITGGGNTLTANAGFALTASAGTLNNVTLGTNLSLTGNTTIAGGVTLSGSTVTINSGAVLLYSGTQTLGGTGNLVFAGASNSWLYRSGAAATLTVGPNVTVSGTGTGTATFGYYNDEVINFQGTLNAGVTGKIWYLGGFNNTGKINVSAGTVRMDTYSGTGNWSNTSTALKGIALSGGVLVLDDSFNASVLGNITQSGSGTVSLGGTLILDQASTNLSSAGAGILGSGAIITGGGNTLYRRRRLHDVQRRPRTT</sequence>
<evidence type="ECO:0000259" key="2">
    <source>
        <dbReference type="SMART" id="SM00912"/>
    </source>
</evidence>
<dbReference type="Pfam" id="PF05860">
    <property type="entry name" value="TPS"/>
    <property type="match status" value="1"/>
</dbReference>
<gene>
    <name evidence="3" type="ORF">IPJ48_10290</name>
</gene>
<protein>
    <submittedName>
        <fullName evidence="3">Filamentous hemagglutinin N-terminal domain-containing protein</fullName>
    </submittedName>
</protein>
<keyword evidence="1" id="KW-0732">Signal</keyword>
<dbReference type="SMART" id="SM00912">
    <property type="entry name" value="Haemagg_act"/>
    <property type="match status" value="1"/>
</dbReference>
<evidence type="ECO:0000313" key="4">
    <source>
        <dbReference type="Proteomes" id="UP000886602"/>
    </source>
</evidence>
<organism evidence="3 4">
    <name type="scientific">Candidatus Propionivibrio dominans</name>
    <dbReference type="NCBI Taxonomy" id="2954373"/>
    <lineage>
        <taxon>Bacteria</taxon>
        <taxon>Pseudomonadati</taxon>
        <taxon>Pseudomonadota</taxon>
        <taxon>Betaproteobacteria</taxon>
        <taxon>Rhodocyclales</taxon>
        <taxon>Rhodocyclaceae</taxon>
        <taxon>Propionivibrio</taxon>
    </lineage>
</organism>